<reference evidence="3 4" key="1">
    <citation type="journal article" date="2019" name="Int. J. Syst. Evol. Microbiol.">
        <title>The Global Catalogue of Microorganisms (GCM) 10K type strain sequencing project: providing services to taxonomists for standard genome sequencing and annotation.</title>
        <authorList>
            <consortium name="The Broad Institute Genomics Platform"/>
            <consortium name="The Broad Institute Genome Sequencing Center for Infectious Disease"/>
            <person name="Wu L."/>
            <person name="Ma J."/>
        </authorList>
    </citation>
    <scope>NUCLEOTIDE SEQUENCE [LARGE SCALE GENOMIC DNA]</scope>
    <source>
        <strain evidence="3 4">LMG 29247</strain>
    </source>
</reference>
<gene>
    <name evidence="3" type="ORF">ACFQE6_01195</name>
</gene>
<dbReference type="Proteomes" id="UP001596383">
    <property type="component" value="Unassembled WGS sequence"/>
</dbReference>
<dbReference type="InterPro" id="IPR006016">
    <property type="entry name" value="UspA"/>
</dbReference>
<dbReference type="CDD" id="cd00293">
    <property type="entry name" value="USP-like"/>
    <property type="match status" value="1"/>
</dbReference>
<dbReference type="PANTHER" id="PTHR46268:SF24">
    <property type="entry name" value="UNIVERSAL STRESS PROTEIN"/>
    <property type="match status" value="1"/>
</dbReference>
<keyword evidence="4" id="KW-1185">Reference proteome</keyword>
<dbReference type="InterPro" id="IPR014729">
    <property type="entry name" value="Rossmann-like_a/b/a_fold"/>
</dbReference>
<name>A0ABD5SJV6_9EURY</name>
<dbReference type="EMBL" id="JBHSWV010000021">
    <property type="protein sequence ID" value="MFC6763728.1"/>
    <property type="molecule type" value="Genomic_DNA"/>
</dbReference>
<evidence type="ECO:0000313" key="4">
    <source>
        <dbReference type="Proteomes" id="UP001596383"/>
    </source>
</evidence>
<proteinExistence type="inferred from homology"/>
<dbReference type="RefSeq" id="WP_273736833.1">
    <property type="nucleotide sequence ID" value="NZ_JAQIVI010000021.1"/>
</dbReference>
<dbReference type="PANTHER" id="PTHR46268">
    <property type="entry name" value="STRESS RESPONSE PROTEIN NHAX"/>
    <property type="match status" value="1"/>
</dbReference>
<evidence type="ECO:0000313" key="3">
    <source>
        <dbReference type="EMBL" id="MFC6763728.1"/>
    </source>
</evidence>
<dbReference type="InterPro" id="IPR006015">
    <property type="entry name" value="Universal_stress_UspA"/>
</dbReference>
<accession>A0ABD5SJV6</accession>
<protein>
    <submittedName>
        <fullName evidence="3">Universal stress protein</fullName>
    </submittedName>
</protein>
<dbReference type="AlphaFoldDB" id="A0ABD5SJV6"/>
<feature type="domain" description="UspA" evidence="2">
    <location>
        <begin position="1"/>
        <end position="141"/>
    </location>
</feature>
<evidence type="ECO:0000259" key="2">
    <source>
        <dbReference type="Pfam" id="PF00582"/>
    </source>
</evidence>
<organism evidence="3 4">
    <name type="scientific">Natrinema soli</name>
    <dbReference type="NCBI Taxonomy" id="1930624"/>
    <lineage>
        <taxon>Archaea</taxon>
        <taxon>Methanobacteriati</taxon>
        <taxon>Methanobacteriota</taxon>
        <taxon>Stenosarchaea group</taxon>
        <taxon>Halobacteria</taxon>
        <taxon>Halobacteriales</taxon>
        <taxon>Natrialbaceae</taxon>
        <taxon>Natrinema</taxon>
    </lineage>
</organism>
<comment type="similarity">
    <text evidence="1">Belongs to the universal stress protein A family.</text>
</comment>
<dbReference type="Gene3D" id="3.40.50.620">
    <property type="entry name" value="HUPs"/>
    <property type="match status" value="1"/>
</dbReference>
<sequence length="143" mass="15626">MVRKTLVAIDDSPQAEAALEYALEEFPESAITAIHVVRLPEGYWASFATSEAALPGYENARERGEEVVEAAVRSGADTDREIETAVEKGKPAREIVDYAVENGFEQIVVGSHGRRGVGRVMLGSVSERVVRRAPMTVIVVREQ</sequence>
<comment type="caution">
    <text evidence="3">The sequence shown here is derived from an EMBL/GenBank/DDBJ whole genome shotgun (WGS) entry which is preliminary data.</text>
</comment>
<dbReference type="Pfam" id="PF00582">
    <property type="entry name" value="Usp"/>
    <property type="match status" value="1"/>
</dbReference>
<dbReference type="SUPFAM" id="SSF52402">
    <property type="entry name" value="Adenine nucleotide alpha hydrolases-like"/>
    <property type="match status" value="1"/>
</dbReference>
<evidence type="ECO:0000256" key="1">
    <source>
        <dbReference type="ARBA" id="ARBA00008791"/>
    </source>
</evidence>
<dbReference type="PRINTS" id="PR01438">
    <property type="entry name" value="UNVRSLSTRESS"/>
</dbReference>